<comment type="caution">
    <text evidence="1">The sequence shown here is derived from an EMBL/GenBank/DDBJ whole genome shotgun (WGS) entry which is preliminary data.</text>
</comment>
<evidence type="ECO:0000313" key="1">
    <source>
        <dbReference type="EMBL" id="KAJ4702654.1"/>
    </source>
</evidence>
<sequence>MRGNSVILRRFLLRRQLPNLNSVNLVKTLISPSTAAPSSNGVIPGLPLSRNYISTCSSGNIHFHQFQRTLCSSPDGPSNIVLIKSGEEFNSSLGKVKDESLPAIFYFTAAWCGPCKFLVYFVFQLIGRFISPVIAELSAKHPHVTTYKIDIDQEGLGSTLSKLNISAVPTLLFFHNGEKAAEIVGADVSKLKDTMEKLYKKD</sequence>
<dbReference type="Proteomes" id="UP001164539">
    <property type="component" value="Chromosome 13"/>
</dbReference>
<evidence type="ECO:0000313" key="2">
    <source>
        <dbReference type="Proteomes" id="UP001164539"/>
    </source>
</evidence>
<accession>A0ACC1WUJ1</accession>
<reference evidence="1 2" key="1">
    <citation type="journal article" date="2023" name="Science">
        <title>Complex scaffold remodeling in plant triterpene biosynthesis.</title>
        <authorList>
            <person name="De La Pena R."/>
            <person name="Hodgson H."/>
            <person name="Liu J.C."/>
            <person name="Stephenson M.J."/>
            <person name="Martin A.C."/>
            <person name="Owen C."/>
            <person name="Harkess A."/>
            <person name="Leebens-Mack J."/>
            <person name="Jimenez L.E."/>
            <person name="Osbourn A."/>
            <person name="Sattely E.S."/>
        </authorList>
    </citation>
    <scope>NUCLEOTIDE SEQUENCE [LARGE SCALE GENOMIC DNA]</scope>
    <source>
        <strain evidence="2">cv. JPN11</strain>
        <tissue evidence="1">Leaf</tissue>
    </source>
</reference>
<protein>
    <submittedName>
        <fullName evidence="1">Thioredoxin</fullName>
    </submittedName>
</protein>
<organism evidence="1 2">
    <name type="scientific">Melia azedarach</name>
    <name type="common">Chinaberry tree</name>
    <dbReference type="NCBI Taxonomy" id="155640"/>
    <lineage>
        <taxon>Eukaryota</taxon>
        <taxon>Viridiplantae</taxon>
        <taxon>Streptophyta</taxon>
        <taxon>Embryophyta</taxon>
        <taxon>Tracheophyta</taxon>
        <taxon>Spermatophyta</taxon>
        <taxon>Magnoliopsida</taxon>
        <taxon>eudicotyledons</taxon>
        <taxon>Gunneridae</taxon>
        <taxon>Pentapetalae</taxon>
        <taxon>rosids</taxon>
        <taxon>malvids</taxon>
        <taxon>Sapindales</taxon>
        <taxon>Meliaceae</taxon>
        <taxon>Melia</taxon>
    </lineage>
</organism>
<dbReference type="EMBL" id="CM051406">
    <property type="protein sequence ID" value="KAJ4702654.1"/>
    <property type="molecule type" value="Genomic_DNA"/>
</dbReference>
<gene>
    <name evidence="1" type="ORF">OWV82_022667</name>
</gene>
<proteinExistence type="predicted"/>
<name>A0ACC1WUJ1_MELAZ</name>
<keyword evidence="2" id="KW-1185">Reference proteome</keyword>